<dbReference type="GO" id="GO:0032196">
    <property type="term" value="P:transposition"/>
    <property type="evidence" value="ECO:0007669"/>
    <property type="project" value="UniProtKB-KW"/>
</dbReference>
<evidence type="ECO:0000256" key="4">
    <source>
        <dbReference type="ARBA" id="ARBA00023125"/>
    </source>
</evidence>
<evidence type="ECO:0000313" key="9">
    <source>
        <dbReference type="Proteomes" id="UP000619536"/>
    </source>
</evidence>
<dbReference type="NCBIfam" id="TIGR01766">
    <property type="entry name" value="IS200/IS605 family accessory protein TnpB-like domain"/>
    <property type="match status" value="1"/>
</dbReference>
<dbReference type="GO" id="GO:0006310">
    <property type="term" value="P:DNA recombination"/>
    <property type="evidence" value="ECO:0007669"/>
    <property type="project" value="UniProtKB-KW"/>
</dbReference>
<dbReference type="PANTHER" id="PTHR30405:SF11">
    <property type="entry name" value="RNA-GUIDED DNA ENDONUCLEASE RV2885C-RELATED"/>
    <property type="match status" value="1"/>
</dbReference>
<evidence type="ECO:0000256" key="3">
    <source>
        <dbReference type="ARBA" id="ARBA00022578"/>
    </source>
</evidence>
<dbReference type="PANTHER" id="PTHR30405">
    <property type="entry name" value="TRANSPOSASE"/>
    <property type="match status" value="1"/>
</dbReference>
<dbReference type="Pfam" id="PF07282">
    <property type="entry name" value="Cas12f1-like_TNB"/>
    <property type="match status" value="1"/>
</dbReference>
<dbReference type="InterPro" id="IPR010095">
    <property type="entry name" value="Cas12f1-like_TNB"/>
</dbReference>
<proteinExistence type="inferred from homology"/>
<reference evidence="8" key="1">
    <citation type="journal article" date="2014" name="Int. J. Syst. Evol. Microbiol.">
        <title>Complete genome sequence of Corynebacterium casei LMG S-19264T (=DSM 44701T), isolated from a smear-ripened cheese.</title>
        <authorList>
            <consortium name="US DOE Joint Genome Institute (JGI-PGF)"/>
            <person name="Walter F."/>
            <person name="Albersmeier A."/>
            <person name="Kalinowski J."/>
            <person name="Ruckert C."/>
        </authorList>
    </citation>
    <scope>NUCLEOTIDE SEQUENCE</scope>
    <source>
        <strain evidence="8">CCM 8606</strain>
    </source>
</reference>
<dbReference type="InterPro" id="IPR001959">
    <property type="entry name" value="Transposase"/>
</dbReference>
<dbReference type="GO" id="GO:0003677">
    <property type="term" value="F:DNA binding"/>
    <property type="evidence" value="ECO:0007669"/>
    <property type="project" value="UniProtKB-KW"/>
</dbReference>
<keyword evidence="9" id="KW-1185">Reference proteome</keyword>
<dbReference type="RefSeq" id="WP_188355760.1">
    <property type="nucleotide sequence ID" value="NZ_BMDH01000006.1"/>
</dbReference>
<reference evidence="8" key="2">
    <citation type="submission" date="2020-09" db="EMBL/GenBank/DDBJ databases">
        <authorList>
            <person name="Sun Q."/>
            <person name="Sedlacek I."/>
        </authorList>
    </citation>
    <scope>NUCLEOTIDE SEQUENCE</scope>
    <source>
        <strain evidence="8">CCM 8606</strain>
    </source>
</reference>
<comment type="caution">
    <text evidence="8">The sequence shown here is derived from an EMBL/GenBank/DDBJ whole genome shotgun (WGS) entry which is preliminary data.</text>
</comment>
<comment type="similarity">
    <text evidence="1">In the C-terminal section; belongs to the transposase 35 family.</text>
</comment>
<dbReference type="NCBIfam" id="NF040570">
    <property type="entry name" value="guided_TnpB"/>
    <property type="match status" value="1"/>
</dbReference>
<keyword evidence="4" id="KW-0238">DNA-binding</keyword>
<feature type="domain" description="Probable transposase IS891/IS1136/IS1341" evidence="6">
    <location>
        <begin position="169"/>
        <end position="258"/>
    </location>
</feature>
<protein>
    <submittedName>
        <fullName evidence="8">Transposase</fullName>
    </submittedName>
</protein>
<keyword evidence="5" id="KW-0233">DNA recombination</keyword>
<dbReference type="Proteomes" id="UP000619536">
    <property type="component" value="Unassembled WGS sequence"/>
</dbReference>
<dbReference type="EMBL" id="BMDH01000006">
    <property type="protein sequence ID" value="GGI15450.1"/>
    <property type="molecule type" value="Genomic_DNA"/>
</dbReference>
<dbReference type="InterPro" id="IPR051399">
    <property type="entry name" value="RNA-guided_DNA_endo/Transpos"/>
</dbReference>
<feature type="domain" description="Cas12f1-like TNB" evidence="7">
    <location>
        <begin position="291"/>
        <end position="358"/>
    </location>
</feature>
<evidence type="ECO:0000313" key="8">
    <source>
        <dbReference type="EMBL" id="GGI15450.1"/>
    </source>
</evidence>
<gene>
    <name evidence="8" type="ORF">GCM10007377_15960</name>
</gene>
<evidence type="ECO:0000256" key="5">
    <source>
        <dbReference type="ARBA" id="ARBA00023172"/>
    </source>
</evidence>
<organism evidence="8 9">
    <name type="scientific">Galliscardovia ingluviei</name>
    <dbReference type="NCBI Taxonomy" id="1769422"/>
    <lineage>
        <taxon>Bacteria</taxon>
        <taxon>Bacillati</taxon>
        <taxon>Actinomycetota</taxon>
        <taxon>Actinomycetes</taxon>
        <taxon>Bifidobacteriales</taxon>
        <taxon>Bifidobacteriaceae</taxon>
        <taxon>Galliscardovia</taxon>
    </lineage>
</organism>
<dbReference type="Pfam" id="PF01385">
    <property type="entry name" value="OrfB_IS605"/>
    <property type="match status" value="1"/>
</dbReference>
<evidence type="ECO:0000256" key="2">
    <source>
        <dbReference type="ARBA" id="ARBA00011044"/>
    </source>
</evidence>
<name>A0A8J3AMF4_9BIFI</name>
<keyword evidence="3" id="KW-0815">Transposition</keyword>
<accession>A0A8J3AMF4</accession>
<evidence type="ECO:0000256" key="1">
    <source>
        <dbReference type="ARBA" id="ARBA00008761"/>
    </source>
</evidence>
<sequence length="374" mass="43432">MLNTLTYAVRLHTTMQETQLLTDTCTAFLSCCNTVSDTAYQQRTISQKKLNKLTYHKLREEYHVGAQMAQSAIIRVIGNYRTIAELHGSSWHGKHPHYHTMGYDLVYNRDYSVLKDGRISINTLQGRVKFTVDWSHMPQPYRHGKFGTARILQRNNKWLLLIPSTITISEPKQPQQIVGIDMGLRFLATAYDSDGHTTFFSGKEVSNKRAHYKTLRAQLQKKGTRSARRKLQAIGKRENRWMRDINHQVSQALISQQAEPTLFVLENLTGIRQATQKVRKRDRYVQVSWAYYQLRTMIEYKAKQHGHTCIAIDPKYTSQTCPRCGMVCKTNRNKRMHEYRCANCSYQSNDDRVAAMNIQRIGYMQLVESQSDKL</sequence>
<comment type="similarity">
    <text evidence="2">In the N-terminal section; belongs to the transposase 2 family.</text>
</comment>
<dbReference type="AlphaFoldDB" id="A0A8J3AMF4"/>
<evidence type="ECO:0000259" key="6">
    <source>
        <dbReference type="Pfam" id="PF01385"/>
    </source>
</evidence>
<evidence type="ECO:0000259" key="7">
    <source>
        <dbReference type="Pfam" id="PF07282"/>
    </source>
</evidence>